<name>A0A4R9KFH8_9LEPT</name>
<keyword evidence="1" id="KW-0489">Methyltransferase</keyword>
<dbReference type="Pfam" id="PF13489">
    <property type="entry name" value="Methyltransf_23"/>
    <property type="match status" value="1"/>
</dbReference>
<gene>
    <name evidence="1" type="ORF">EHQ58_00940</name>
</gene>
<protein>
    <submittedName>
        <fullName evidence="1">Class I SAM-dependent methyltransferase</fullName>
    </submittedName>
</protein>
<dbReference type="InterPro" id="IPR029063">
    <property type="entry name" value="SAM-dependent_MTases_sf"/>
</dbReference>
<dbReference type="GO" id="GO:0008168">
    <property type="term" value="F:methyltransferase activity"/>
    <property type="evidence" value="ECO:0007669"/>
    <property type="project" value="UniProtKB-KW"/>
</dbReference>
<comment type="caution">
    <text evidence="1">The sequence shown here is derived from an EMBL/GenBank/DDBJ whole genome shotgun (WGS) entry which is preliminary data.</text>
</comment>
<dbReference type="OrthoDB" id="9816564at2"/>
<evidence type="ECO:0000313" key="1">
    <source>
        <dbReference type="EMBL" id="TGL63962.1"/>
    </source>
</evidence>
<proteinExistence type="predicted"/>
<reference evidence="1" key="1">
    <citation type="journal article" date="2019" name="PLoS Negl. Trop. Dis.">
        <title>Revisiting the worldwide diversity of Leptospira species in the environment.</title>
        <authorList>
            <person name="Vincent A.T."/>
            <person name="Schiettekatte O."/>
            <person name="Bourhy P."/>
            <person name="Veyrier F.J."/>
            <person name="Picardeau M."/>
        </authorList>
    </citation>
    <scope>NUCLEOTIDE SEQUENCE [LARGE SCALE GENOMIC DNA]</scope>
    <source>
        <strain evidence="1">201702476</strain>
    </source>
</reference>
<dbReference type="SUPFAM" id="SSF53335">
    <property type="entry name" value="S-adenosyl-L-methionine-dependent methyltransferases"/>
    <property type="match status" value="1"/>
</dbReference>
<dbReference type="RefSeq" id="WP_135621459.1">
    <property type="nucleotide sequence ID" value="NZ_RQGD01000002.1"/>
</dbReference>
<keyword evidence="2" id="KW-1185">Reference proteome</keyword>
<dbReference type="EMBL" id="RQGD01000002">
    <property type="protein sequence ID" value="TGL63962.1"/>
    <property type="molecule type" value="Genomic_DNA"/>
</dbReference>
<dbReference type="Gene3D" id="3.40.50.150">
    <property type="entry name" value="Vaccinia Virus protein VP39"/>
    <property type="match status" value="1"/>
</dbReference>
<dbReference type="GO" id="GO:0032259">
    <property type="term" value="P:methylation"/>
    <property type="evidence" value="ECO:0007669"/>
    <property type="project" value="UniProtKB-KW"/>
</dbReference>
<evidence type="ECO:0000313" key="2">
    <source>
        <dbReference type="Proteomes" id="UP000297693"/>
    </source>
</evidence>
<dbReference type="AlphaFoldDB" id="A0A4R9KFH8"/>
<dbReference type="Proteomes" id="UP000297693">
    <property type="component" value="Unassembled WGS sequence"/>
</dbReference>
<keyword evidence="1" id="KW-0808">Transferase</keyword>
<accession>A0A4R9KFH8</accession>
<sequence>MNSSDHLSLDAERNRYLTHNNDVHDKKYQEFVSPLVNSIRSHFSADALGLDFGAGTGPVSTKLLEDNGYMVKKYDPFFWQEIGLLKNTYDYILACEVIEHFRLPKVEFALLRSLLKKGGILFCMSSIYSESIDFENWYYKNDPTHVFFYHKKSIEWIRESFHFQEAVIEENLIRFIT</sequence>
<organism evidence="1 2">
    <name type="scientific">Leptospira ognonensis</name>
    <dbReference type="NCBI Taxonomy" id="2484945"/>
    <lineage>
        <taxon>Bacteria</taxon>
        <taxon>Pseudomonadati</taxon>
        <taxon>Spirochaetota</taxon>
        <taxon>Spirochaetia</taxon>
        <taxon>Leptospirales</taxon>
        <taxon>Leptospiraceae</taxon>
        <taxon>Leptospira</taxon>
    </lineage>
</organism>